<keyword evidence="4 7" id="KW-0472">Membrane</keyword>
<keyword evidence="12" id="KW-1185">Reference proteome</keyword>
<keyword evidence="2" id="KW-0677">Repeat</keyword>
<dbReference type="GO" id="GO:0031175">
    <property type="term" value="P:neuron projection development"/>
    <property type="evidence" value="ECO:0007669"/>
    <property type="project" value="TreeGrafter"/>
</dbReference>
<dbReference type="Proteomes" id="UP000681722">
    <property type="component" value="Unassembled WGS sequence"/>
</dbReference>
<evidence type="ECO:0000259" key="9">
    <source>
        <dbReference type="PROSITE" id="PS50268"/>
    </source>
</evidence>
<dbReference type="CDD" id="cd11304">
    <property type="entry name" value="Cadherin_repeat"/>
    <property type="match status" value="1"/>
</dbReference>
<evidence type="ECO:0000256" key="1">
    <source>
        <dbReference type="ARBA" id="ARBA00004370"/>
    </source>
</evidence>
<dbReference type="GO" id="GO:0016477">
    <property type="term" value="P:cell migration"/>
    <property type="evidence" value="ECO:0007669"/>
    <property type="project" value="TreeGrafter"/>
</dbReference>
<comment type="subcellular location">
    <subcellularLocation>
        <location evidence="1">Membrane</location>
    </subcellularLocation>
</comment>
<keyword evidence="7" id="KW-0812">Transmembrane</keyword>
<evidence type="ECO:0000256" key="4">
    <source>
        <dbReference type="ARBA" id="ARBA00023136"/>
    </source>
</evidence>
<dbReference type="GO" id="GO:0005509">
    <property type="term" value="F:calcium ion binding"/>
    <property type="evidence" value="ECO:0007669"/>
    <property type="project" value="UniProtKB-UniRule"/>
</dbReference>
<dbReference type="GO" id="GO:0007156">
    <property type="term" value="P:homophilic cell adhesion via plasma membrane adhesion molecules"/>
    <property type="evidence" value="ECO:0007669"/>
    <property type="project" value="InterPro"/>
</dbReference>
<protein>
    <recommendedName>
        <fullName evidence="9">Cadherin domain-containing protein</fullName>
    </recommendedName>
</protein>
<evidence type="ECO:0000256" key="6">
    <source>
        <dbReference type="SAM" id="MobiDB-lite"/>
    </source>
</evidence>
<dbReference type="Pfam" id="PF00028">
    <property type="entry name" value="Cadherin"/>
    <property type="match status" value="1"/>
</dbReference>
<dbReference type="EMBL" id="CAJOBC010003305">
    <property type="protein sequence ID" value="CAF3776945.1"/>
    <property type="molecule type" value="Genomic_DNA"/>
</dbReference>
<feature type="transmembrane region" description="Helical" evidence="7">
    <location>
        <begin position="389"/>
        <end position="411"/>
    </location>
</feature>
<dbReference type="Proteomes" id="UP000663829">
    <property type="component" value="Unassembled WGS sequence"/>
</dbReference>
<evidence type="ECO:0000256" key="8">
    <source>
        <dbReference type="SAM" id="SignalP"/>
    </source>
</evidence>
<dbReference type="SMART" id="SM00112">
    <property type="entry name" value="CA"/>
    <property type="match status" value="1"/>
</dbReference>
<evidence type="ECO:0000256" key="5">
    <source>
        <dbReference type="PROSITE-ProRule" id="PRU00043"/>
    </source>
</evidence>
<feature type="chain" id="PRO_5044131921" description="Cadherin domain-containing protein" evidence="8">
    <location>
        <begin position="24"/>
        <end position="550"/>
    </location>
</feature>
<name>A0A814H4C5_9BILA</name>
<evidence type="ECO:0000256" key="3">
    <source>
        <dbReference type="ARBA" id="ARBA00022837"/>
    </source>
</evidence>
<evidence type="ECO:0000256" key="7">
    <source>
        <dbReference type="SAM" id="Phobius"/>
    </source>
</evidence>
<dbReference type="GO" id="GO:0016342">
    <property type="term" value="C:catenin complex"/>
    <property type="evidence" value="ECO:0007669"/>
    <property type="project" value="TreeGrafter"/>
</dbReference>
<evidence type="ECO:0000313" key="12">
    <source>
        <dbReference type="Proteomes" id="UP000663829"/>
    </source>
</evidence>
<dbReference type="PROSITE" id="PS50268">
    <property type="entry name" value="CADHERIN_2"/>
    <property type="match status" value="1"/>
</dbReference>
<dbReference type="EMBL" id="CAJNOQ010003304">
    <property type="protein sequence ID" value="CAF1005565.1"/>
    <property type="molecule type" value="Genomic_DNA"/>
</dbReference>
<organism evidence="10 12">
    <name type="scientific">Didymodactylos carnosus</name>
    <dbReference type="NCBI Taxonomy" id="1234261"/>
    <lineage>
        <taxon>Eukaryota</taxon>
        <taxon>Metazoa</taxon>
        <taxon>Spiralia</taxon>
        <taxon>Gnathifera</taxon>
        <taxon>Rotifera</taxon>
        <taxon>Eurotatoria</taxon>
        <taxon>Bdelloidea</taxon>
        <taxon>Philodinida</taxon>
        <taxon>Philodinidae</taxon>
        <taxon>Didymodactylos</taxon>
    </lineage>
</organism>
<dbReference type="PANTHER" id="PTHR24027:SF438">
    <property type="entry name" value="CADHERIN 23"/>
    <property type="match status" value="1"/>
</dbReference>
<evidence type="ECO:0000313" key="11">
    <source>
        <dbReference type="EMBL" id="CAF3776945.1"/>
    </source>
</evidence>
<dbReference type="SUPFAM" id="SSF49313">
    <property type="entry name" value="Cadherin-like"/>
    <property type="match status" value="2"/>
</dbReference>
<evidence type="ECO:0000256" key="2">
    <source>
        <dbReference type="ARBA" id="ARBA00022737"/>
    </source>
</evidence>
<feature type="compositionally biased region" description="Polar residues" evidence="6">
    <location>
        <begin position="508"/>
        <end position="525"/>
    </location>
</feature>
<dbReference type="AlphaFoldDB" id="A0A814H4C5"/>
<dbReference type="PANTHER" id="PTHR24027">
    <property type="entry name" value="CADHERIN-23"/>
    <property type="match status" value="1"/>
</dbReference>
<keyword evidence="8" id="KW-0732">Signal</keyword>
<dbReference type="GO" id="GO:0045296">
    <property type="term" value="F:cadherin binding"/>
    <property type="evidence" value="ECO:0007669"/>
    <property type="project" value="TreeGrafter"/>
</dbReference>
<evidence type="ECO:0000313" key="10">
    <source>
        <dbReference type="EMBL" id="CAF1005565.1"/>
    </source>
</evidence>
<feature type="region of interest" description="Disordered" evidence="6">
    <location>
        <begin position="508"/>
        <end position="550"/>
    </location>
</feature>
<dbReference type="GO" id="GO:0008013">
    <property type="term" value="F:beta-catenin binding"/>
    <property type="evidence" value="ECO:0007669"/>
    <property type="project" value="TreeGrafter"/>
</dbReference>
<feature type="compositionally biased region" description="Basic and acidic residues" evidence="6">
    <location>
        <begin position="536"/>
        <end position="550"/>
    </location>
</feature>
<dbReference type="Gene3D" id="2.60.40.60">
    <property type="entry name" value="Cadherins"/>
    <property type="match status" value="2"/>
</dbReference>
<feature type="domain" description="Cadherin" evidence="9">
    <location>
        <begin position="53"/>
        <end position="157"/>
    </location>
</feature>
<proteinExistence type="predicted"/>
<dbReference type="InterPro" id="IPR015919">
    <property type="entry name" value="Cadherin-like_sf"/>
</dbReference>
<dbReference type="OrthoDB" id="6252479at2759"/>
<dbReference type="InterPro" id="IPR039808">
    <property type="entry name" value="Cadherin"/>
</dbReference>
<keyword evidence="7" id="KW-1133">Transmembrane helix</keyword>
<comment type="caution">
    <text evidence="10">The sequence shown here is derived from an EMBL/GenBank/DDBJ whole genome shotgun (WGS) entry which is preliminary data.</text>
</comment>
<keyword evidence="3 5" id="KW-0106">Calcium</keyword>
<dbReference type="InterPro" id="IPR002126">
    <property type="entry name" value="Cadherin-like_dom"/>
</dbReference>
<feature type="signal peptide" evidence="8">
    <location>
        <begin position="1"/>
        <end position="23"/>
    </location>
</feature>
<gene>
    <name evidence="10" type="ORF">GPM918_LOCUS13991</name>
    <name evidence="11" type="ORF">SRO942_LOCUS13993</name>
</gene>
<sequence>MFIKVLLLNFSVSLFLIIPTTWSYTENGWLTSYVTGMILKNLESYQKIAEHTSLPEYYMSIAEHSPIGCNVGQLPRAQDDENIDYRIIYGNEHEMFDIDNGTNILRFIDGELDRDKREHYKLIIHAKNTERPDWTGANDLFKVIVMVTDIEEQEPVFDIEEYVTVVPRNSEIGEPFLRLNSRDNGIDEEYRHEYIIDSIERIQPSDFSSSPIKTSCCFDITNDGRLIVTEHLQWLPHGTIFLLNVVALPRNEMQTPARTKVFVYLAEINDQIYVNIRLPQSKLENDLEQQSSTENLWTRVEDTTNTTIIVNNLLPYYDHDNGRMDHDQTRANIYMIDRRTNMLLDNLQAHNLLIKYRDDLPYFYPITEEETQHLLIQELPKTTTTSSHWFSFTLIILSILTGLCFIFILLWHCCLRPGTHCKYISSKPRLFGFEKLTENSSPLFDNTHKVPIPESPPFPVSNRAKKSLRTLPSLIANALSSTREETEPLLSDVSTDLLTEHKLVNEQTIPRQSKTHDGTMSTTRPTGDEGVVENGQNKENEAKDIFIHEN</sequence>
<accession>A0A814H4C5</accession>
<reference evidence="10" key="1">
    <citation type="submission" date="2021-02" db="EMBL/GenBank/DDBJ databases">
        <authorList>
            <person name="Nowell W R."/>
        </authorList>
    </citation>
    <scope>NUCLEOTIDE SEQUENCE</scope>
</reference>